<dbReference type="RefSeq" id="WP_155836569.1">
    <property type="nucleotide sequence ID" value="NZ_AWFA01000089.1"/>
</dbReference>
<keyword evidence="2" id="KW-1185">Reference proteome</keyword>
<proteinExistence type="predicted"/>
<comment type="caution">
    <text evidence="1">The sequence shown here is derived from an EMBL/GenBank/DDBJ whole genome shotgun (WGS) entry which is preliminary data.</text>
</comment>
<name>A0A062TMV1_9PROT</name>
<organism evidence="1 2">
    <name type="scientific">Hyphomonas pacifica</name>
    <dbReference type="NCBI Taxonomy" id="1280941"/>
    <lineage>
        <taxon>Bacteria</taxon>
        <taxon>Pseudomonadati</taxon>
        <taxon>Pseudomonadota</taxon>
        <taxon>Alphaproteobacteria</taxon>
        <taxon>Hyphomonadales</taxon>
        <taxon>Hyphomonadaceae</taxon>
        <taxon>Hyphomonas</taxon>
    </lineage>
</organism>
<dbReference type="AlphaFoldDB" id="A0A062TMV1"/>
<evidence type="ECO:0000313" key="2">
    <source>
        <dbReference type="Proteomes" id="UP000249123"/>
    </source>
</evidence>
<sequence>MADIKSSGNNGLMYFLAGGLLVGLIAFGAYYYAEHSPANQADVTISVSENGIAIDGN</sequence>
<dbReference type="OrthoDB" id="7631847at2"/>
<reference evidence="1 2" key="1">
    <citation type="submission" date="2013-04" db="EMBL/GenBank/DDBJ databases">
        <title>Hyphomonas sp. T24B3 Genome Sequencing.</title>
        <authorList>
            <person name="Lai Q."/>
            <person name="Shao Z."/>
        </authorList>
    </citation>
    <scope>NUCLEOTIDE SEQUENCE [LARGE SCALE GENOMIC DNA]</scope>
    <source>
        <strain evidence="1 2">T24B3</strain>
    </source>
</reference>
<gene>
    <name evidence="1" type="ORF">HY3_07445</name>
</gene>
<dbReference type="EMBL" id="AWFB01000003">
    <property type="protein sequence ID" value="RAN35647.1"/>
    <property type="molecule type" value="Genomic_DNA"/>
</dbReference>
<accession>A0A328JYZ6</accession>
<accession>A0A062TMV1</accession>
<evidence type="ECO:0000313" key="1">
    <source>
        <dbReference type="EMBL" id="RAN35647.1"/>
    </source>
</evidence>
<protein>
    <submittedName>
        <fullName evidence="1">Uncharacterized protein</fullName>
    </submittedName>
</protein>
<dbReference type="Proteomes" id="UP000249123">
    <property type="component" value="Unassembled WGS sequence"/>
</dbReference>